<dbReference type="AlphaFoldDB" id="A0A7V2F3V4"/>
<proteinExistence type="predicted"/>
<sequence>MLRAADGDTVLTPPELVIALERQFYLAFPADSRTTISDLMSTGNLRLLRDRALKRRLSEYYQTIERLDQWNENWRAIQRDLERIMPELIPLRHREAVIHASAPPAGWNDTWGPAPWTPEFDVSAAEGRQILARLRAHPTARSRIDGMIRVQGNQYGVLTRIRGRAVETLDAVEAAATR</sequence>
<gene>
    <name evidence="1" type="ORF">ENO08_04880</name>
</gene>
<comment type="caution">
    <text evidence="1">The sequence shown here is derived from an EMBL/GenBank/DDBJ whole genome shotgun (WGS) entry which is preliminary data.</text>
</comment>
<evidence type="ECO:0000313" key="1">
    <source>
        <dbReference type="EMBL" id="HER43774.1"/>
    </source>
</evidence>
<dbReference type="Proteomes" id="UP000886069">
    <property type="component" value="Unassembled WGS sequence"/>
</dbReference>
<name>A0A7V2F3V4_UNCEI</name>
<reference evidence="1" key="1">
    <citation type="journal article" date="2020" name="mSystems">
        <title>Genome- and Community-Level Interaction Insights into Carbon Utilization and Element Cycling Functions of Hydrothermarchaeota in Hydrothermal Sediment.</title>
        <authorList>
            <person name="Zhou Z."/>
            <person name="Liu Y."/>
            <person name="Xu W."/>
            <person name="Pan J."/>
            <person name="Luo Z.H."/>
            <person name="Li M."/>
        </authorList>
    </citation>
    <scope>NUCLEOTIDE SEQUENCE [LARGE SCALE GENOMIC DNA]</scope>
    <source>
        <strain evidence="1">SpSt-1233</strain>
    </source>
</reference>
<protein>
    <submittedName>
        <fullName evidence="1">Uncharacterized protein</fullName>
    </submittedName>
</protein>
<accession>A0A7V2F3V4</accession>
<organism evidence="1">
    <name type="scientific">Eiseniibacteriota bacterium</name>
    <dbReference type="NCBI Taxonomy" id="2212470"/>
    <lineage>
        <taxon>Bacteria</taxon>
        <taxon>Candidatus Eiseniibacteriota</taxon>
    </lineage>
</organism>
<dbReference type="EMBL" id="DSEC01000342">
    <property type="protein sequence ID" value="HER43774.1"/>
    <property type="molecule type" value="Genomic_DNA"/>
</dbReference>